<evidence type="ECO:0000313" key="3">
    <source>
        <dbReference type="Proteomes" id="UP000649955"/>
    </source>
</evidence>
<evidence type="ECO:0000256" key="1">
    <source>
        <dbReference type="SAM" id="Phobius"/>
    </source>
</evidence>
<feature type="transmembrane region" description="Helical" evidence="1">
    <location>
        <begin position="49"/>
        <end position="67"/>
    </location>
</feature>
<dbReference type="RefSeq" id="WP_191312988.1">
    <property type="nucleotide sequence ID" value="NZ_BNAW01000019.1"/>
</dbReference>
<reference evidence="3" key="1">
    <citation type="journal article" date="2019" name="Int. J. Syst. Evol. Microbiol.">
        <title>The Global Catalogue of Microorganisms (GCM) 10K type strain sequencing project: providing services to taxonomists for standard genome sequencing and annotation.</title>
        <authorList>
            <consortium name="The Broad Institute Genomics Platform"/>
            <consortium name="The Broad Institute Genome Sequencing Center for Infectious Disease"/>
            <person name="Wu L."/>
            <person name="Ma J."/>
        </authorList>
    </citation>
    <scope>NUCLEOTIDE SEQUENCE [LARGE SCALE GENOMIC DNA]</scope>
    <source>
        <strain evidence="3">CGMCC 4.7680</strain>
    </source>
</reference>
<protein>
    <recommendedName>
        <fullName evidence="4">Integral membrane protein</fullName>
    </recommendedName>
</protein>
<evidence type="ECO:0000313" key="2">
    <source>
        <dbReference type="EMBL" id="GHG20855.1"/>
    </source>
</evidence>
<keyword evidence="1" id="KW-0472">Membrane</keyword>
<dbReference type="EMBL" id="BNAW01000019">
    <property type="protein sequence ID" value="GHG20855.1"/>
    <property type="molecule type" value="Genomic_DNA"/>
</dbReference>
<comment type="caution">
    <text evidence="2">The sequence shown here is derived from an EMBL/GenBank/DDBJ whole genome shotgun (WGS) entry which is preliminary data.</text>
</comment>
<dbReference type="Proteomes" id="UP000649955">
    <property type="component" value="Unassembled WGS sequence"/>
</dbReference>
<gene>
    <name evidence="2" type="ORF">GCM10017567_44500</name>
</gene>
<feature type="transmembrane region" description="Helical" evidence="1">
    <location>
        <begin position="6"/>
        <end position="28"/>
    </location>
</feature>
<accession>A0ABQ3KFP7</accession>
<keyword evidence="1" id="KW-1133">Transmembrane helix</keyword>
<keyword evidence="1" id="KW-0812">Transmembrane</keyword>
<sequence>MANLESWQLIAGVGGGIVLALIFLWALAGSVGAVSVTKKSRKSSAANKGLARGYALLVLGLAAFLEAKVLFKDGETTQFTLFAIGGLLLIIAIVVIIGAERKQKKGV</sequence>
<proteinExistence type="predicted"/>
<name>A0ABQ3KFP7_9PSEU</name>
<organism evidence="2 3">
    <name type="scientific">Amycolatopsis bullii</name>
    <dbReference type="NCBI Taxonomy" id="941987"/>
    <lineage>
        <taxon>Bacteria</taxon>
        <taxon>Bacillati</taxon>
        <taxon>Actinomycetota</taxon>
        <taxon>Actinomycetes</taxon>
        <taxon>Pseudonocardiales</taxon>
        <taxon>Pseudonocardiaceae</taxon>
        <taxon>Amycolatopsis</taxon>
    </lineage>
</organism>
<evidence type="ECO:0008006" key="4">
    <source>
        <dbReference type="Google" id="ProtNLM"/>
    </source>
</evidence>
<feature type="transmembrane region" description="Helical" evidence="1">
    <location>
        <begin position="79"/>
        <end position="99"/>
    </location>
</feature>
<keyword evidence="3" id="KW-1185">Reference proteome</keyword>